<sequence>MINLRVVHFILTGFSIQVGEFAHVTLEDYLRLTENWEDVHD</sequence>
<name>A0ABD8AKI1_PAEAM</name>
<dbReference type="Proteomes" id="UP001364764">
    <property type="component" value="Chromosome"/>
</dbReference>
<dbReference type="EMBL" id="CP145892">
    <property type="protein sequence ID" value="WWP18092.1"/>
    <property type="molecule type" value="Genomic_DNA"/>
</dbReference>
<protein>
    <submittedName>
        <fullName evidence="1">Uncharacterized protein</fullName>
    </submittedName>
</protein>
<evidence type="ECO:0000313" key="2">
    <source>
        <dbReference type="Proteomes" id="UP001364764"/>
    </source>
</evidence>
<dbReference type="GeneID" id="93477069"/>
<organism evidence="1 2">
    <name type="scientific">Paenibacillus amylolyticus</name>
    <dbReference type="NCBI Taxonomy" id="1451"/>
    <lineage>
        <taxon>Bacteria</taxon>
        <taxon>Bacillati</taxon>
        <taxon>Bacillota</taxon>
        <taxon>Bacilli</taxon>
        <taxon>Bacillales</taxon>
        <taxon>Paenibacillaceae</taxon>
        <taxon>Paenibacillus</taxon>
    </lineage>
</organism>
<evidence type="ECO:0000313" key="1">
    <source>
        <dbReference type="EMBL" id="WWP18092.1"/>
    </source>
</evidence>
<gene>
    <name evidence="1" type="ORF">V6668_16350</name>
</gene>
<proteinExistence type="predicted"/>
<reference evidence="1 2" key="1">
    <citation type="submission" date="2024-02" db="EMBL/GenBank/DDBJ databases">
        <title>Complete sequences of two Paenibacillus sp. strains and one Lysinibacillus strain isolated from the environment on STAA medium highlight biotechnological potential.</title>
        <authorList>
            <person name="Attere S.A."/>
            <person name="Piche L.C."/>
            <person name="Intertaglia L."/>
            <person name="Lami R."/>
            <person name="Charette S.J."/>
            <person name="Vincent A.T."/>
        </authorList>
    </citation>
    <scope>NUCLEOTIDE SEQUENCE [LARGE SCALE GENOMIC DNA]</scope>
    <source>
        <strain evidence="1 2">Y5S-7</strain>
    </source>
</reference>
<accession>A0ABD8AKI1</accession>
<dbReference type="RefSeq" id="WP_256721207.1">
    <property type="nucleotide sequence ID" value="NZ_CP145892.1"/>
</dbReference>
<dbReference type="AlphaFoldDB" id="A0ABD8AKI1"/>